<keyword evidence="2 8" id="KW-0963">Cytoplasm</keyword>
<evidence type="ECO:0000256" key="7">
    <source>
        <dbReference type="ARBA" id="ARBA00048539"/>
    </source>
</evidence>
<dbReference type="EMBL" id="MFST01000031">
    <property type="protein sequence ID" value="OGI44910.1"/>
    <property type="molecule type" value="Genomic_DNA"/>
</dbReference>
<organism evidence="10 11">
    <name type="scientific">Candidatus Muproteobacteria bacterium RBG_16_65_31</name>
    <dbReference type="NCBI Taxonomy" id="1817759"/>
    <lineage>
        <taxon>Bacteria</taxon>
        <taxon>Pseudomonadati</taxon>
        <taxon>Pseudomonadota</taxon>
        <taxon>Candidatus Muproteobacteria</taxon>
    </lineage>
</organism>
<dbReference type="InterPro" id="IPR012796">
    <property type="entry name" value="Lysidine-tRNA-synth_C"/>
</dbReference>
<evidence type="ECO:0000256" key="8">
    <source>
        <dbReference type="HAMAP-Rule" id="MF_01161"/>
    </source>
</evidence>
<dbReference type="Pfam" id="PF01171">
    <property type="entry name" value="ATP_bind_3"/>
    <property type="match status" value="1"/>
</dbReference>
<dbReference type="EC" id="6.3.4.19" evidence="8"/>
<dbReference type="Pfam" id="PF11734">
    <property type="entry name" value="TilS_C"/>
    <property type="match status" value="1"/>
</dbReference>
<comment type="catalytic activity">
    <reaction evidence="7 8">
        <text>cytidine(34) in tRNA(Ile2) + L-lysine + ATP = lysidine(34) in tRNA(Ile2) + AMP + diphosphate + H(+)</text>
        <dbReference type="Rhea" id="RHEA:43744"/>
        <dbReference type="Rhea" id="RHEA-COMP:10625"/>
        <dbReference type="Rhea" id="RHEA-COMP:10670"/>
        <dbReference type="ChEBI" id="CHEBI:15378"/>
        <dbReference type="ChEBI" id="CHEBI:30616"/>
        <dbReference type="ChEBI" id="CHEBI:32551"/>
        <dbReference type="ChEBI" id="CHEBI:33019"/>
        <dbReference type="ChEBI" id="CHEBI:82748"/>
        <dbReference type="ChEBI" id="CHEBI:83665"/>
        <dbReference type="ChEBI" id="CHEBI:456215"/>
        <dbReference type="EC" id="6.3.4.19"/>
    </reaction>
</comment>
<keyword evidence="5 8" id="KW-0547">Nucleotide-binding</keyword>
<dbReference type="GO" id="GO:0005737">
    <property type="term" value="C:cytoplasm"/>
    <property type="evidence" value="ECO:0007669"/>
    <property type="project" value="UniProtKB-SubCell"/>
</dbReference>
<dbReference type="PANTHER" id="PTHR43033">
    <property type="entry name" value="TRNA(ILE)-LYSIDINE SYNTHASE-RELATED"/>
    <property type="match status" value="1"/>
</dbReference>
<feature type="binding site" evidence="8">
    <location>
        <begin position="40"/>
        <end position="45"/>
    </location>
    <ligand>
        <name>ATP</name>
        <dbReference type="ChEBI" id="CHEBI:30616"/>
    </ligand>
</feature>
<dbReference type="InterPro" id="IPR012795">
    <property type="entry name" value="tRNA_Ile_lys_synt_N"/>
</dbReference>
<dbReference type="GO" id="GO:0005524">
    <property type="term" value="F:ATP binding"/>
    <property type="evidence" value="ECO:0007669"/>
    <property type="project" value="UniProtKB-UniRule"/>
</dbReference>
<dbReference type="SUPFAM" id="SSF56037">
    <property type="entry name" value="PheT/TilS domain"/>
    <property type="match status" value="1"/>
</dbReference>
<comment type="caution">
    <text evidence="10">The sequence shown here is derived from an EMBL/GenBank/DDBJ whole genome shotgun (WGS) entry which is preliminary data.</text>
</comment>
<sequence length="460" mass="50252">MKNTDAARPGAAPAFSSEALAAVLRRLDLTPATPLKIAYSGGLDSHVLLHALSRLRDDGWRLSALHADHGLQPAAGAWARHCEQVCRELALPITIERIEVRGIREHGLEAAARRARYACLARHVGPGEVLLTAHHQDDQAETLLLQLLRGSGVHGLAAMPAIAAFAAGRHARPLLEFPRRALLAYATAAGLKWIEDDSNRDDRLARNFIRNRLTPVIEERWPGAARRLGRSARHAAEAAALLDEIARADLRDCAAGAGAGAVSLPALLRLAPARQRNLIRLWIRARGLRPPAEIVLEQILEQARRTPRTRHAAVRWPEAEIRRYRDTLVLLAPPAGPESPLALPWDPAAPLDIPALGARLRAVPAVGAGLARARIGPNQLTVRLRRGGESCRLPGREHHHKLKKLFQEAGVPPWERRRLPLIYVNDDLAAIGDRWVCEPYAARADEPGLVLILETAARGA</sequence>
<comment type="domain">
    <text evidence="8">The N-terminal region contains the highly conserved SGGXDS motif, predicted to be a P-loop motif involved in ATP binding.</text>
</comment>
<dbReference type="SUPFAM" id="SSF82829">
    <property type="entry name" value="MesJ substrate recognition domain-like"/>
    <property type="match status" value="1"/>
</dbReference>
<evidence type="ECO:0000256" key="1">
    <source>
        <dbReference type="ARBA" id="ARBA00004496"/>
    </source>
</evidence>
<evidence type="ECO:0000256" key="5">
    <source>
        <dbReference type="ARBA" id="ARBA00022741"/>
    </source>
</evidence>
<evidence type="ECO:0000259" key="9">
    <source>
        <dbReference type="SMART" id="SM00977"/>
    </source>
</evidence>
<dbReference type="HAMAP" id="MF_01161">
    <property type="entry name" value="tRNA_Ile_lys_synt"/>
    <property type="match status" value="1"/>
</dbReference>
<comment type="function">
    <text evidence="8">Ligates lysine onto the cytidine present at position 34 of the AUA codon-specific tRNA(Ile) that contains the anticodon CAU, in an ATP-dependent manner. Cytidine is converted to lysidine, thus changing the amino acid specificity of the tRNA from methionine to isoleucine.</text>
</comment>
<dbReference type="InterPro" id="IPR012094">
    <property type="entry name" value="tRNA_Ile_lys_synt"/>
</dbReference>
<comment type="similarity">
    <text evidence="8">Belongs to the tRNA(Ile)-lysidine synthase family.</text>
</comment>
<keyword evidence="6 8" id="KW-0067">ATP-binding</keyword>
<keyword evidence="4 8" id="KW-0819">tRNA processing</keyword>
<evidence type="ECO:0000313" key="10">
    <source>
        <dbReference type="EMBL" id="OGI44910.1"/>
    </source>
</evidence>
<dbReference type="InterPro" id="IPR011063">
    <property type="entry name" value="TilS/TtcA_N"/>
</dbReference>
<accession>A0A1F6TIE0</accession>
<evidence type="ECO:0000313" key="11">
    <source>
        <dbReference type="Proteomes" id="UP000179344"/>
    </source>
</evidence>
<evidence type="ECO:0000256" key="4">
    <source>
        <dbReference type="ARBA" id="ARBA00022694"/>
    </source>
</evidence>
<dbReference type="AlphaFoldDB" id="A0A1F6TIE0"/>
<dbReference type="NCBIfam" id="TIGR02433">
    <property type="entry name" value="lysidine_TilS_C"/>
    <property type="match status" value="1"/>
</dbReference>
<dbReference type="NCBIfam" id="TIGR02432">
    <property type="entry name" value="lysidine_TilS_N"/>
    <property type="match status" value="1"/>
</dbReference>
<evidence type="ECO:0000256" key="6">
    <source>
        <dbReference type="ARBA" id="ARBA00022840"/>
    </source>
</evidence>
<comment type="subcellular location">
    <subcellularLocation>
        <location evidence="1 8">Cytoplasm</location>
    </subcellularLocation>
</comment>
<dbReference type="Pfam" id="PF09179">
    <property type="entry name" value="TilS"/>
    <property type="match status" value="1"/>
</dbReference>
<protein>
    <recommendedName>
        <fullName evidence="8">tRNA(Ile)-lysidine synthase</fullName>
        <ecNumber evidence="8">6.3.4.19</ecNumber>
    </recommendedName>
    <alternativeName>
        <fullName evidence="8">tRNA(Ile)-2-lysyl-cytidine synthase</fullName>
    </alternativeName>
    <alternativeName>
        <fullName evidence="8">tRNA(Ile)-lysidine synthetase</fullName>
    </alternativeName>
</protein>
<evidence type="ECO:0000256" key="2">
    <source>
        <dbReference type="ARBA" id="ARBA00022490"/>
    </source>
</evidence>
<name>A0A1F6TIE0_9PROT</name>
<reference evidence="10 11" key="1">
    <citation type="journal article" date="2016" name="Nat. Commun.">
        <title>Thousands of microbial genomes shed light on interconnected biogeochemical processes in an aquifer system.</title>
        <authorList>
            <person name="Anantharaman K."/>
            <person name="Brown C.T."/>
            <person name="Hug L.A."/>
            <person name="Sharon I."/>
            <person name="Castelle C.J."/>
            <person name="Probst A.J."/>
            <person name="Thomas B.C."/>
            <person name="Singh A."/>
            <person name="Wilkins M.J."/>
            <person name="Karaoz U."/>
            <person name="Brodie E.L."/>
            <person name="Williams K.H."/>
            <person name="Hubbard S.S."/>
            <person name="Banfield J.F."/>
        </authorList>
    </citation>
    <scope>NUCLEOTIDE SEQUENCE [LARGE SCALE GENOMIC DNA]</scope>
</reference>
<dbReference type="Proteomes" id="UP000179344">
    <property type="component" value="Unassembled WGS sequence"/>
</dbReference>
<dbReference type="GO" id="GO:0006400">
    <property type="term" value="P:tRNA modification"/>
    <property type="evidence" value="ECO:0007669"/>
    <property type="project" value="UniProtKB-UniRule"/>
</dbReference>
<dbReference type="CDD" id="cd01992">
    <property type="entry name" value="TilS_N"/>
    <property type="match status" value="1"/>
</dbReference>
<dbReference type="SMART" id="SM00977">
    <property type="entry name" value="TilS_C"/>
    <property type="match status" value="1"/>
</dbReference>
<dbReference type="PANTHER" id="PTHR43033:SF1">
    <property type="entry name" value="TRNA(ILE)-LYSIDINE SYNTHASE-RELATED"/>
    <property type="match status" value="1"/>
</dbReference>
<gene>
    <name evidence="8" type="primary">tilS</name>
    <name evidence="10" type="ORF">A2V92_02230</name>
</gene>
<dbReference type="Gene3D" id="3.40.50.620">
    <property type="entry name" value="HUPs"/>
    <property type="match status" value="1"/>
</dbReference>
<evidence type="ECO:0000256" key="3">
    <source>
        <dbReference type="ARBA" id="ARBA00022598"/>
    </source>
</evidence>
<dbReference type="Gene3D" id="1.20.59.20">
    <property type="match status" value="1"/>
</dbReference>
<proteinExistence type="inferred from homology"/>
<dbReference type="SUPFAM" id="SSF52402">
    <property type="entry name" value="Adenine nucleotide alpha hydrolases-like"/>
    <property type="match status" value="1"/>
</dbReference>
<dbReference type="InterPro" id="IPR014729">
    <property type="entry name" value="Rossmann-like_a/b/a_fold"/>
</dbReference>
<keyword evidence="3 8" id="KW-0436">Ligase</keyword>
<dbReference type="GO" id="GO:0032267">
    <property type="term" value="F:tRNA(Ile)-lysidine synthase activity"/>
    <property type="evidence" value="ECO:0007669"/>
    <property type="project" value="UniProtKB-EC"/>
</dbReference>
<dbReference type="InterPro" id="IPR015262">
    <property type="entry name" value="tRNA_Ile_lys_synt_subst-bd"/>
</dbReference>
<feature type="domain" description="Lysidine-tRNA(Ile) synthetase C-terminal" evidence="9">
    <location>
        <begin position="380"/>
        <end position="453"/>
    </location>
</feature>